<organism evidence="1 2">
    <name type="scientific">Leptospira ellisii</name>
    <dbReference type="NCBI Taxonomy" id="2023197"/>
    <lineage>
        <taxon>Bacteria</taxon>
        <taxon>Pseudomonadati</taxon>
        <taxon>Spirochaetota</taxon>
        <taxon>Spirochaetia</taxon>
        <taxon>Leptospirales</taxon>
        <taxon>Leptospiraceae</taxon>
        <taxon>Leptospira</taxon>
    </lineage>
</organism>
<evidence type="ECO:0008006" key="3">
    <source>
        <dbReference type="Google" id="ProtNLM"/>
    </source>
</evidence>
<dbReference type="PANTHER" id="PTHR10426:SF88">
    <property type="entry name" value="ADIPOCYTE PLASMA MEMBRANE-ASSOCIATED PROTEIN HEMOMUCIN-RELATED"/>
    <property type="match status" value="1"/>
</dbReference>
<gene>
    <name evidence="1" type="ORF">CH379_016165</name>
</gene>
<reference evidence="1 2" key="1">
    <citation type="journal article" date="2018" name="Microb. Genom.">
        <title>Deciphering the unexplored Leptospira diversity from soils uncovers genomic evolution to virulence.</title>
        <authorList>
            <person name="Thibeaux R."/>
            <person name="Iraola G."/>
            <person name="Ferres I."/>
            <person name="Bierque E."/>
            <person name="Girault D."/>
            <person name="Soupe-Gilbert M.E."/>
            <person name="Picardeau M."/>
            <person name="Goarant C."/>
        </authorList>
    </citation>
    <scope>NUCLEOTIDE SEQUENCE [LARGE SCALE GENOMIC DNA]</scope>
    <source>
        <strain evidence="1 2">ATI7-C-A5</strain>
    </source>
</reference>
<dbReference type="RefSeq" id="WP_317573626.1">
    <property type="nucleotide sequence ID" value="NZ_NPEF02000020.1"/>
</dbReference>
<dbReference type="EMBL" id="NPEF02000020">
    <property type="protein sequence ID" value="MDV6237168.1"/>
    <property type="molecule type" value="Genomic_DNA"/>
</dbReference>
<dbReference type="Gene3D" id="2.120.10.30">
    <property type="entry name" value="TolB, C-terminal domain"/>
    <property type="match status" value="1"/>
</dbReference>
<dbReference type="PANTHER" id="PTHR10426">
    <property type="entry name" value="STRICTOSIDINE SYNTHASE-RELATED"/>
    <property type="match status" value="1"/>
</dbReference>
<sequence length="419" mass="47412">MKRILMVSVLLGIGSYSCGSPEEHFKNQITEPVSLPYNSILETLKLKEDWISKTAETEIPDLPAQDEIVLQEDLGRAFIASMDGWIWKADLKRKTAEPFVKTSLLPAGMVAHPKNKDVLFFCVSRAKEGDADSENGPGIYELTISEKRIRRIGTRVPLDDGRVISKRSGIGVLYPDTVQKTLEFSKMNETNSRNVEKADDLAISRDGERIYFTEPYNHSKAILGVSSQSRKEVFTLGKNGRLWKYDLKNERASLVAEEYSYLDGILLEYEDGEKETAAIVNELSKSRLLRLYLRGERAGRDEIVIDGIPGFPDGMDRDSRGRIWIALPVERSKLVTWLHEHPFWKKLLLYVPDRLFPVSKKTGIVALSPDGTKPLFYTMYDGERFSQIIVVVPGKDKLYLAVYQEGHKGLVALPYPPDL</sequence>
<evidence type="ECO:0000313" key="2">
    <source>
        <dbReference type="Proteomes" id="UP000232122"/>
    </source>
</evidence>
<dbReference type="SUPFAM" id="SSF63829">
    <property type="entry name" value="Calcium-dependent phosphotriesterase"/>
    <property type="match status" value="1"/>
</dbReference>
<dbReference type="Proteomes" id="UP000232122">
    <property type="component" value="Unassembled WGS sequence"/>
</dbReference>
<name>A0AAE4QQ79_9LEPT</name>
<dbReference type="GO" id="GO:0016787">
    <property type="term" value="F:hydrolase activity"/>
    <property type="evidence" value="ECO:0007669"/>
    <property type="project" value="TreeGrafter"/>
</dbReference>
<comment type="caution">
    <text evidence="1">The sequence shown here is derived from an EMBL/GenBank/DDBJ whole genome shotgun (WGS) entry which is preliminary data.</text>
</comment>
<dbReference type="InterPro" id="IPR011042">
    <property type="entry name" value="6-blade_b-propeller_TolB-like"/>
</dbReference>
<dbReference type="PROSITE" id="PS51257">
    <property type="entry name" value="PROKAR_LIPOPROTEIN"/>
    <property type="match status" value="1"/>
</dbReference>
<accession>A0AAE4QQ79</accession>
<proteinExistence type="predicted"/>
<keyword evidence="2" id="KW-1185">Reference proteome</keyword>
<protein>
    <recommendedName>
        <fullName evidence="3">SMP-30/gluconolaconase/LRE-like region</fullName>
    </recommendedName>
</protein>
<dbReference type="AlphaFoldDB" id="A0AAE4QQ79"/>
<evidence type="ECO:0000313" key="1">
    <source>
        <dbReference type="EMBL" id="MDV6237168.1"/>
    </source>
</evidence>